<name>A0A1D2V8C5_9ASCO</name>
<dbReference type="Pfam" id="PF09138">
    <property type="entry name" value="Urm1"/>
    <property type="match status" value="1"/>
</dbReference>
<evidence type="ECO:0000256" key="1">
    <source>
        <dbReference type="ARBA" id="ARBA00022490"/>
    </source>
</evidence>
<feature type="modified residue" description="1-thioglycine" evidence="5">
    <location>
        <position position="118"/>
    </location>
</feature>
<dbReference type="STRING" id="1344418.A0A1D2V8C5"/>
<feature type="cross-link" description="Glycyl lysine isopeptide (Gly-Lys) (interchain with K-? in acceptor proteins)" evidence="5">
    <location>
        <position position="118"/>
    </location>
</feature>
<gene>
    <name evidence="5" type="primary">URM1</name>
    <name evidence="7" type="ORF">ASCRUDRAFT_73052</name>
</gene>
<dbReference type="UniPathway" id="UPA00988"/>
<dbReference type="HAMAP" id="MF_03048">
    <property type="entry name" value="Urm1"/>
    <property type="match status" value="1"/>
</dbReference>
<organism evidence="7 8">
    <name type="scientific">Ascoidea rubescens DSM 1968</name>
    <dbReference type="NCBI Taxonomy" id="1344418"/>
    <lineage>
        <taxon>Eukaryota</taxon>
        <taxon>Fungi</taxon>
        <taxon>Dikarya</taxon>
        <taxon>Ascomycota</taxon>
        <taxon>Saccharomycotina</taxon>
        <taxon>Saccharomycetes</taxon>
        <taxon>Ascoideaceae</taxon>
        <taxon>Ascoidea</taxon>
    </lineage>
</organism>
<accession>A0A1D2V8C5</accession>
<reference evidence="8" key="1">
    <citation type="submission" date="2016-05" db="EMBL/GenBank/DDBJ databases">
        <title>Comparative genomics of biotechnologically important yeasts.</title>
        <authorList>
            <consortium name="DOE Joint Genome Institute"/>
            <person name="Riley R."/>
            <person name="Haridas S."/>
            <person name="Wolfe K.H."/>
            <person name="Lopes M.R."/>
            <person name="Hittinger C.T."/>
            <person name="Goker M."/>
            <person name="Salamov A."/>
            <person name="Wisecaver J."/>
            <person name="Long T.M."/>
            <person name="Aerts A.L."/>
            <person name="Barry K."/>
            <person name="Choi C."/>
            <person name="Clum A."/>
            <person name="Coughlan A.Y."/>
            <person name="Deshpande S."/>
            <person name="Douglass A.P."/>
            <person name="Hanson S.J."/>
            <person name="Klenk H.-P."/>
            <person name="Labutti K."/>
            <person name="Lapidus A."/>
            <person name="Lindquist E."/>
            <person name="Lipzen A."/>
            <person name="Meier-Kolthoff J.P."/>
            <person name="Ohm R.A."/>
            <person name="Otillar R.P."/>
            <person name="Pangilinan J."/>
            <person name="Peng Y."/>
            <person name="Rokas A."/>
            <person name="Rosa C.A."/>
            <person name="Scheuner C."/>
            <person name="Sibirny A.A."/>
            <person name="Slot J.C."/>
            <person name="Stielow J.B."/>
            <person name="Sun H."/>
            <person name="Kurtzman C.P."/>
            <person name="Blackwell M."/>
            <person name="Grigoriev I.V."/>
            <person name="Jeffries T.W."/>
        </authorList>
    </citation>
    <scope>NUCLEOTIDE SEQUENCE [LARGE SCALE GENOMIC DNA]</scope>
    <source>
        <strain evidence="8">DSM 1968</strain>
    </source>
</reference>
<dbReference type="InterPro" id="IPR012675">
    <property type="entry name" value="Beta-grasp_dom_sf"/>
</dbReference>
<keyword evidence="1 5" id="KW-0963">Cytoplasm</keyword>
<keyword evidence="2 5" id="KW-1017">Isopeptide bond</keyword>
<evidence type="ECO:0000256" key="2">
    <source>
        <dbReference type="ARBA" id="ARBA00022499"/>
    </source>
</evidence>
<dbReference type="FunCoup" id="A0A1D2V8C5">
    <property type="interactions" value="897"/>
</dbReference>
<dbReference type="GO" id="GO:0002098">
    <property type="term" value="P:tRNA wobble uridine modification"/>
    <property type="evidence" value="ECO:0007669"/>
    <property type="project" value="UniProtKB-UniRule"/>
</dbReference>
<dbReference type="InterPro" id="IPR015221">
    <property type="entry name" value="Urm1"/>
</dbReference>
<dbReference type="GO" id="GO:0032447">
    <property type="term" value="P:protein urmylation"/>
    <property type="evidence" value="ECO:0007669"/>
    <property type="project" value="UniProtKB-UniRule"/>
</dbReference>
<comment type="function">
    <text evidence="5">Acts as a sulfur carrier required for 2-thiolation of mcm(5)S(2)U at tRNA wobble positions of cytosolic tRNA(Lys), tRNA(Glu) and tRNA(Gln). Serves as sulfur donor in tRNA 2-thiolation reaction by being thiocarboxylated (-COSH) at its C-terminus by the MOCS3 homolog UBA4. The sulfur is then transferred to tRNA to form 2-thiolation of mcm(5)S(2)U. Prior mcm(5) tRNA modification by the elongator complex is required for 2-thiolation. Also acts as a ubiquitin-like protein (UBL) that is covalently conjugated via an isopeptide bond to lysine residues of target proteins such as AHP1. The thiocarboxylated form serves as substrate for conjugation and oxidative stress specifically induces the formation of UBL-protein conjugates.</text>
</comment>
<evidence type="ECO:0000256" key="3">
    <source>
        <dbReference type="ARBA" id="ARBA00022694"/>
    </source>
</evidence>
<evidence type="ECO:0000256" key="6">
    <source>
        <dbReference type="RuleBase" id="RU361182"/>
    </source>
</evidence>
<sequence length="118" mass="12969">MKVTVELLGGLHQIFTFGAKIVDVNVLEEAELGALVETLCLSLSSSFSNCSPSLADPVYRTSLARFVDCEHLQLTGEYKIIPGIMVLINDVDWELFDEEETVLHPNDVITFTSTLHGG</sequence>
<dbReference type="AlphaFoldDB" id="A0A1D2V8C5"/>
<comment type="subcellular location">
    <subcellularLocation>
        <location evidence="5 6">Cytoplasm</location>
    </subcellularLocation>
</comment>
<dbReference type="GeneID" id="30965785"/>
<comment type="similarity">
    <text evidence="5 6">Belongs to the URM1 family.</text>
</comment>
<dbReference type="InterPro" id="IPR016155">
    <property type="entry name" value="Mopterin_synth/thiamin_S_b"/>
</dbReference>
<comment type="pathway">
    <text evidence="5 6">tRNA modification; 5-methoxycarbonylmethyl-2-thiouridine-tRNA biosynthesis.</text>
</comment>
<dbReference type="GO" id="GO:0005829">
    <property type="term" value="C:cytosol"/>
    <property type="evidence" value="ECO:0007669"/>
    <property type="project" value="UniProtKB-UniRule"/>
</dbReference>
<proteinExistence type="inferred from homology"/>
<evidence type="ECO:0000313" key="7">
    <source>
        <dbReference type="EMBL" id="ODV57926.1"/>
    </source>
</evidence>
<dbReference type="InParanoid" id="A0A1D2V8C5"/>
<dbReference type="OrthoDB" id="10248987at2759"/>
<keyword evidence="4 5" id="KW-0833">Ubl conjugation pathway</keyword>
<evidence type="ECO:0000256" key="5">
    <source>
        <dbReference type="HAMAP-Rule" id="MF_03048"/>
    </source>
</evidence>
<dbReference type="RefSeq" id="XP_020044233.1">
    <property type="nucleotide sequence ID" value="XM_020192149.1"/>
</dbReference>
<dbReference type="Proteomes" id="UP000095038">
    <property type="component" value="Unassembled WGS sequence"/>
</dbReference>
<keyword evidence="8" id="KW-1185">Reference proteome</keyword>
<dbReference type="GO" id="GO:0034227">
    <property type="term" value="P:tRNA thio-modification"/>
    <property type="evidence" value="ECO:0007669"/>
    <property type="project" value="UniProtKB-UniRule"/>
</dbReference>
<protein>
    <recommendedName>
        <fullName evidence="5 6">Ubiquitin-related modifier 1</fullName>
    </recommendedName>
</protein>
<evidence type="ECO:0000256" key="4">
    <source>
        <dbReference type="ARBA" id="ARBA00022786"/>
    </source>
</evidence>
<evidence type="ECO:0000313" key="8">
    <source>
        <dbReference type="Proteomes" id="UP000095038"/>
    </source>
</evidence>
<comment type="PTM">
    <text evidence="5">C-terminal thiocarboxylation occurs in 2 steps, it is first acyl-adenylated (-COAMP) via the hesA/moeB/thiF part of UBA4, then thiocarboxylated (-COSH) via the rhodanese domain of UBA4.</text>
</comment>
<dbReference type="EMBL" id="KV454498">
    <property type="protein sequence ID" value="ODV57926.1"/>
    <property type="molecule type" value="Genomic_DNA"/>
</dbReference>
<dbReference type="PANTHER" id="PTHR14986">
    <property type="entry name" value="RURM1 PROTEIN"/>
    <property type="match status" value="1"/>
</dbReference>
<keyword evidence="3 5" id="KW-0819">tRNA processing</keyword>
<dbReference type="SUPFAM" id="SSF54285">
    <property type="entry name" value="MoaD/ThiS"/>
    <property type="match status" value="1"/>
</dbReference>
<dbReference type="Gene3D" id="3.10.20.30">
    <property type="match status" value="1"/>
</dbReference>